<gene>
    <name evidence="2" type="ORF">ONE63_007739</name>
</gene>
<feature type="domain" description="CRAL-TRIO" evidence="1">
    <location>
        <begin position="104"/>
        <end position="271"/>
    </location>
</feature>
<dbReference type="InterPro" id="IPR036865">
    <property type="entry name" value="CRAL-TRIO_dom_sf"/>
</dbReference>
<dbReference type="PANTHER" id="PTHR10174:SF224">
    <property type="entry name" value="RETINOL-BINDING PROTEIN PINTA"/>
    <property type="match status" value="1"/>
</dbReference>
<dbReference type="GO" id="GO:0016020">
    <property type="term" value="C:membrane"/>
    <property type="evidence" value="ECO:0007669"/>
    <property type="project" value="TreeGrafter"/>
</dbReference>
<dbReference type="Gene3D" id="3.40.525.10">
    <property type="entry name" value="CRAL-TRIO lipid binding domain"/>
    <property type="match status" value="1"/>
</dbReference>
<dbReference type="CDD" id="cd00170">
    <property type="entry name" value="SEC14"/>
    <property type="match status" value="1"/>
</dbReference>
<name>A0AAV7XRZ1_9NEOP</name>
<accession>A0AAV7XRZ1</accession>
<dbReference type="InterPro" id="IPR001251">
    <property type="entry name" value="CRAL-TRIO_dom"/>
</dbReference>
<dbReference type="Pfam" id="PF00650">
    <property type="entry name" value="CRAL_TRIO"/>
    <property type="match status" value="1"/>
</dbReference>
<dbReference type="PANTHER" id="PTHR10174">
    <property type="entry name" value="ALPHA-TOCOPHEROL TRANSFER PROTEIN-RELATED"/>
    <property type="match status" value="1"/>
</dbReference>
<dbReference type="GO" id="GO:1902936">
    <property type="term" value="F:phosphatidylinositol bisphosphate binding"/>
    <property type="evidence" value="ECO:0007669"/>
    <property type="project" value="TreeGrafter"/>
</dbReference>
<evidence type="ECO:0000313" key="2">
    <source>
        <dbReference type="EMBL" id="KAJ1527786.1"/>
    </source>
</evidence>
<proteinExistence type="predicted"/>
<comment type="caution">
    <text evidence="2">The sequence shown here is derived from an EMBL/GenBank/DDBJ whole genome shotgun (WGS) entry which is preliminary data.</text>
</comment>
<organism evidence="2 3">
    <name type="scientific">Megalurothrips usitatus</name>
    <name type="common">bean blossom thrips</name>
    <dbReference type="NCBI Taxonomy" id="439358"/>
    <lineage>
        <taxon>Eukaryota</taxon>
        <taxon>Metazoa</taxon>
        <taxon>Ecdysozoa</taxon>
        <taxon>Arthropoda</taxon>
        <taxon>Hexapoda</taxon>
        <taxon>Insecta</taxon>
        <taxon>Pterygota</taxon>
        <taxon>Neoptera</taxon>
        <taxon>Paraneoptera</taxon>
        <taxon>Thysanoptera</taxon>
        <taxon>Terebrantia</taxon>
        <taxon>Thripoidea</taxon>
        <taxon>Thripidae</taxon>
        <taxon>Megalurothrips</taxon>
    </lineage>
</organism>
<dbReference type="AlphaFoldDB" id="A0AAV7XRZ1"/>
<dbReference type="InterPro" id="IPR036273">
    <property type="entry name" value="CRAL/TRIO_N_dom_sf"/>
</dbReference>
<reference evidence="2" key="1">
    <citation type="submission" date="2022-12" db="EMBL/GenBank/DDBJ databases">
        <title>Chromosome-level genome assembly of the bean flower thrips Megalurothrips usitatus.</title>
        <authorList>
            <person name="Ma L."/>
            <person name="Liu Q."/>
            <person name="Li H."/>
            <person name="Cai W."/>
        </authorList>
    </citation>
    <scope>NUCLEOTIDE SEQUENCE</scope>
    <source>
        <strain evidence="2">Cailab_2022a</strain>
    </source>
</reference>
<protein>
    <recommendedName>
        <fullName evidence="1">CRAL-TRIO domain-containing protein</fullName>
    </recommendedName>
</protein>
<dbReference type="PROSITE" id="PS50191">
    <property type="entry name" value="CRAL_TRIO"/>
    <property type="match status" value="1"/>
</dbReference>
<dbReference type="SUPFAM" id="SSF52087">
    <property type="entry name" value="CRAL/TRIO domain"/>
    <property type="match status" value="1"/>
</dbReference>
<dbReference type="Proteomes" id="UP001075354">
    <property type="component" value="Chromosome 5"/>
</dbReference>
<keyword evidence="3" id="KW-1185">Reference proteome</keyword>
<evidence type="ECO:0000259" key="1">
    <source>
        <dbReference type="PROSITE" id="PS50191"/>
    </source>
</evidence>
<evidence type="ECO:0000313" key="3">
    <source>
        <dbReference type="Proteomes" id="UP001075354"/>
    </source>
</evidence>
<sequence>MPDVGKELTLLPEDISPEDLKALYEEIGATPASLKRDAAALREWVNAEPHLPNLTSEHDLWLETFLMAGKNSMEKAKVRLDNYFSQRTELGDWFRLPPPPKDRQLADDSEFMAGGISPKLLPGGLVMLIDSAVIPPDGNWSRFDLVAHYQRALLYSDALMGESKKIRGLVYVLDQKTINLNVLTTFLGSVASFRKVMACAQEAQPMRVHSIHLANATAPSLQRMLLGAITPMLKGKLAQRIYIHSDNASLHKHIPPQCLPEAYGGTCKFTLESLSTDLCNYILSKRDWYESRMWMKSDESRRAVKKSSDLGMEGSFRKLAVD</sequence>
<dbReference type="SUPFAM" id="SSF46938">
    <property type="entry name" value="CRAL/TRIO N-terminal domain"/>
    <property type="match status" value="1"/>
</dbReference>
<dbReference type="SMART" id="SM00516">
    <property type="entry name" value="SEC14"/>
    <property type="match status" value="1"/>
</dbReference>
<dbReference type="EMBL" id="JAPTSV010000005">
    <property type="protein sequence ID" value="KAJ1527786.1"/>
    <property type="molecule type" value="Genomic_DNA"/>
</dbReference>